<keyword evidence="1" id="KW-0548">Nucleotidyltransferase</keyword>
<dbReference type="GO" id="GO:0016779">
    <property type="term" value="F:nucleotidyltransferase activity"/>
    <property type="evidence" value="ECO:0007669"/>
    <property type="project" value="UniProtKB-KW"/>
</dbReference>
<dbReference type="AlphaFoldDB" id="A0AAV6N306"/>
<reference evidence="1 2" key="1">
    <citation type="journal article" date="2021" name="Hortic Res">
        <title>The domestication of Cucurbita argyrosperma as revealed by the genome of its wild relative.</title>
        <authorList>
            <person name="Barrera-Redondo J."/>
            <person name="Sanchez-de la Vega G."/>
            <person name="Aguirre-Liguori J.A."/>
            <person name="Castellanos-Morales G."/>
            <person name="Gutierrez-Guerrero Y.T."/>
            <person name="Aguirre-Dugua X."/>
            <person name="Aguirre-Planter E."/>
            <person name="Tenaillon M.I."/>
            <person name="Lira-Saade R."/>
            <person name="Eguiarte L.E."/>
        </authorList>
    </citation>
    <scope>NUCLEOTIDE SEQUENCE [LARGE SCALE GENOMIC DNA]</scope>
    <source>
        <strain evidence="1">JBR-2021</strain>
    </source>
</reference>
<organism evidence="1 2">
    <name type="scientific">Cucurbita argyrosperma subsp. sororia</name>
    <dbReference type="NCBI Taxonomy" id="37648"/>
    <lineage>
        <taxon>Eukaryota</taxon>
        <taxon>Viridiplantae</taxon>
        <taxon>Streptophyta</taxon>
        <taxon>Embryophyta</taxon>
        <taxon>Tracheophyta</taxon>
        <taxon>Spermatophyta</taxon>
        <taxon>Magnoliopsida</taxon>
        <taxon>eudicotyledons</taxon>
        <taxon>Gunneridae</taxon>
        <taxon>Pentapetalae</taxon>
        <taxon>rosids</taxon>
        <taxon>fabids</taxon>
        <taxon>Cucurbitales</taxon>
        <taxon>Cucurbitaceae</taxon>
        <taxon>Cucurbiteae</taxon>
        <taxon>Cucurbita</taxon>
    </lineage>
</organism>
<accession>A0AAV6N306</accession>
<name>A0AAV6N306_9ROSI</name>
<sequence length="164" mass="19077">MQCLEGISQAYWFQDGSWVSYARILICALKIQTVGKNCRYAAGMTIRGLENADRWVAGFLESLKKGTAIRDRIQERLMGAQHVQKYLSNGKDSDYSDLDEEYYYDDEDNEEYYDDDDDDFYEEFEKDEKEKGKHGFTSSLNACGRMHSLVLVRGFYSILLCLLY</sequence>
<evidence type="ECO:0000313" key="1">
    <source>
        <dbReference type="EMBL" id="KAG6591800.1"/>
    </source>
</evidence>
<comment type="caution">
    <text evidence="1">The sequence shown here is derived from an EMBL/GenBank/DDBJ whole genome shotgun (WGS) entry which is preliminary data.</text>
</comment>
<feature type="non-terminal residue" evidence="1">
    <location>
        <position position="1"/>
    </location>
</feature>
<dbReference type="Proteomes" id="UP000685013">
    <property type="component" value="Chromosome 9"/>
</dbReference>
<proteinExistence type="predicted"/>
<gene>
    <name evidence="1" type="primary">CCT1-2</name>
    <name evidence="1" type="ORF">SDJN03_14146</name>
</gene>
<dbReference type="EMBL" id="JAGKQH010000009">
    <property type="protein sequence ID" value="KAG6591800.1"/>
    <property type="molecule type" value="Genomic_DNA"/>
</dbReference>
<keyword evidence="2" id="KW-1185">Reference proteome</keyword>
<protein>
    <submittedName>
        <fullName evidence="1">Choline-phosphate cytidylyltransferase 1</fullName>
    </submittedName>
</protein>
<evidence type="ECO:0000313" key="2">
    <source>
        <dbReference type="Proteomes" id="UP000685013"/>
    </source>
</evidence>
<keyword evidence="1" id="KW-0808">Transferase</keyword>